<dbReference type="RefSeq" id="WP_105683848.1">
    <property type="nucleotide sequence ID" value="NZ_JBBGZD010000004.1"/>
</dbReference>
<comment type="caution">
    <text evidence="2">The sequence shown here is derived from an EMBL/GenBank/DDBJ whole genome shotgun (WGS) entry which is preliminary data.</text>
</comment>
<feature type="transmembrane region" description="Helical" evidence="1">
    <location>
        <begin position="7"/>
        <end position="30"/>
    </location>
</feature>
<dbReference type="AlphaFoldDB" id="A0A2S9CMJ9"/>
<keyword evidence="4" id="KW-1185">Reference proteome</keyword>
<evidence type="ECO:0000313" key="4">
    <source>
        <dbReference type="Proteomes" id="UP000238325"/>
    </source>
</evidence>
<name>A0A2S9CMJ9_CHRCI</name>
<sequence length="140" mass="16414">MSKGRFILFAILKTWLISTLVSFVFLILFLSFTKEVRDPPRNCDMSGLVYGFTLFWIIFLSLLSLNSLLSLLKPFQGKLKTAVCWFLLPVIASVFSFFTITDGKIDGEETIIFLTMNLPWLAFWMFYYYRFNIRFNTINP</sequence>
<feature type="transmembrane region" description="Helical" evidence="1">
    <location>
        <begin position="110"/>
        <end position="129"/>
    </location>
</feature>
<feature type="transmembrane region" description="Helical" evidence="1">
    <location>
        <begin position="79"/>
        <end position="98"/>
    </location>
</feature>
<evidence type="ECO:0000256" key="1">
    <source>
        <dbReference type="SAM" id="Phobius"/>
    </source>
</evidence>
<feature type="transmembrane region" description="Helical" evidence="1">
    <location>
        <begin position="50"/>
        <end position="72"/>
    </location>
</feature>
<keyword evidence="1" id="KW-1133">Transmembrane helix</keyword>
<evidence type="ECO:0000313" key="2">
    <source>
        <dbReference type="EMBL" id="PRB81731.1"/>
    </source>
</evidence>
<dbReference type="Proteomes" id="UP000238534">
    <property type="component" value="Unassembled WGS sequence"/>
</dbReference>
<dbReference type="EMBL" id="PCPH01000005">
    <property type="protein sequence ID" value="PRB88386.1"/>
    <property type="molecule type" value="Genomic_DNA"/>
</dbReference>
<dbReference type="Proteomes" id="UP000238325">
    <property type="component" value="Unassembled WGS sequence"/>
</dbReference>
<organism evidence="2 5">
    <name type="scientific">Chryseobacterium culicis</name>
    <dbReference type="NCBI Taxonomy" id="680127"/>
    <lineage>
        <taxon>Bacteria</taxon>
        <taxon>Pseudomonadati</taxon>
        <taxon>Bacteroidota</taxon>
        <taxon>Flavobacteriia</taxon>
        <taxon>Flavobacteriales</taxon>
        <taxon>Weeksellaceae</taxon>
        <taxon>Chryseobacterium group</taxon>
        <taxon>Chryseobacterium</taxon>
    </lineage>
</organism>
<keyword evidence="1" id="KW-0472">Membrane</keyword>
<proteinExistence type="predicted"/>
<accession>A0A2S9CMJ9</accession>
<evidence type="ECO:0000313" key="5">
    <source>
        <dbReference type="Proteomes" id="UP000238534"/>
    </source>
</evidence>
<dbReference type="EMBL" id="PCPP01000004">
    <property type="protein sequence ID" value="PRB81731.1"/>
    <property type="molecule type" value="Genomic_DNA"/>
</dbReference>
<protein>
    <submittedName>
        <fullName evidence="2">Uncharacterized protein</fullName>
    </submittedName>
</protein>
<keyword evidence="1" id="KW-0812">Transmembrane</keyword>
<dbReference type="OrthoDB" id="1261882at2"/>
<reference evidence="4 5" key="1">
    <citation type="submission" date="2017-09" db="EMBL/GenBank/DDBJ databases">
        <title>Genomic, metabolic, and phenotypic characteristics of bacterial isolates from the natural microbiome of the model nematode Caenorhabditis elegans.</title>
        <authorList>
            <person name="Zimmermann J."/>
            <person name="Obeng N."/>
            <person name="Yang W."/>
            <person name="Obeng O."/>
            <person name="Kissoyan K."/>
            <person name="Pees B."/>
            <person name="Dirksen P."/>
            <person name="Hoppner M."/>
            <person name="Franke A."/>
            <person name="Rosenstiel P."/>
            <person name="Leippe M."/>
            <person name="Dierking K."/>
            <person name="Kaleta C."/>
            <person name="Schulenburg H."/>
        </authorList>
    </citation>
    <scope>NUCLEOTIDE SEQUENCE [LARGE SCALE GENOMIC DNA]</scope>
    <source>
        <strain evidence="2 5">MYb25</strain>
        <strain evidence="3 4">MYb44</strain>
    </source>
</reference>
<evidence type="ECO:0000313" key="3">
    <source>
        <dbReference type="EMBL" id="PRB88386.1"/>
    </source>
</evidence>
<gene>
    <name evidence="2" type="ORF">CQ022_18830</name>
    <name evidence="3" type="ORF">CQ033_17735</name>
</gene>